<evidence type="ECO:0000313" key="12">
    <source>
        <dbReference type="Proteomes" id="UP000030661"/>
    </source>
</evidence>
<feature type="domain" description="ABC transporter" evidence="10">
    <location>
        <begin position="10"/>
        <end position="248"/>
    </location>
</feature>
<dbReference type="SUPFAM" id="SSF52540">
    <property type="entry name" value="P-loop containing nucleoside triphosphate hydrolases"/>
    <property type="match status" value="2"/>
</dbReference>
<evidence type="ECO:0000313" key="11">
    <source>
        <dbReference type="EMBL" id="GAK59204.1"/>
    </source>
</evidence>
<dbReference type="EMBL" id="DF820469">
    <property type="protein sequence ID" value="GAK59204.1"/>
    <property type="molecule type" value="Genomic_DNA"/>
</dbReference>
<keyword evidence="7 11" id="KW-0067">ATP-binding</keyword>
<comment type="subcellular location">
    <subcellularLocation>
        <location evidence="1">Cell membrane</location>
        <topology evidence="1">Peripheral membrane protein</topology>
    </subcellularLocation>
</comment>
<evidence type="ECO:0000256" key="9">
    <source>
        <dbReference type="ARBA" id="ARBA00023136"/>
    </source>
</evidence>
<dbReference type="GO" id="GO:0005524">
    <property type="term" value="F:ATP binding"/>
    <property type="evidence" value="ECO:0007669"/>
    <property type="project" value="UniProtKB-KW"/>
</dbReference>
<dbReference type="HOGENOM" id="CLU_000604_92_3_0"/>
<evidence type="ECO:0000256" key="4">
    <source>
        <dbReference type="ARBA" id="ARBA00022597"/>
    </source>
</evidence>
<dbReference type="PANTHER" id="PTHR43790:SF3">
    <property type="entry name" value="D-ALLOSE IMPORT ATP-BINDING PROTEIN ALSA-RELATED"/>
    <property type="match status" value="1"/>
</dbReference>
<dbReference type="Gene3D" id="3.40.50.300">
    <property type="entry name" value="P-loop containing nucleotide triphosphate hydrolases"/>
    <property type="match status" value="2"/>
</dbReference>
<dbReference type="InterPro" id="IPR027417">
    <property type="entry name" value="P-loop_NTPase"/>
</dbReference>
<organism evidence="11">
    <name type="scientific">Vecturithrix granuli</name>
    <dbReference type="NCBI Taxonomy" id="1499967"/>
    <lineage>
        <taxon>Bacteria</taxon>
        <taxon>Candidatus Moduliflexota</taxon>
        <taxon>Candidatus Vecturitrichia</taxon>
        <taxon>Candidatus Vecturitrichales</taxon>
        <taxon>Candidatus Vecturitrichaceae</taxon>
        <taxon>Candidatus Vecturithrix</taxon>
    </lineage>
</organism>
<dbReference type="InterPro" id="IPR050107">
    <property type="entry name" value="ABC_carbohydrate_import_ATPase"/>
</dbReference>
<evidence type="ECO:0000256" key="1">
    <source>
        <dbReference type="ARBA" id="ARBA00004202"/>
    </source>
</evidence>
<evidence type="ECO:0000259" key="10">
    <source>
        <dbReference type="PROSITE" id="PS50893"/>
    </source>
</evidence>
<keyword evidence="2" id="KW-0813">Transport</keyword>
<protein>
    <submittedName>
        <fullName evidence="11">D-ribose ABC transporter, ATP-binding protein</fullName>
    </submittedName>
</protein>
<gene>
    <name evidence="11" type="ORF">U27_06181</name>
</gene>
<name>A0A081C3P9_VECG1</name>
<evidence type="ECO:0000256" key="5">
    <source>
        <dbReference type="ARBA" id="ARBA00022737"/>
    </source>
</evidence>
<dbReference type="InterPro" id="IPR017871">
    <property type="entry name" value="ABC_transporter-like_CS"/>
</dbReference>
<dbReference type="STRING" id="1499967.U27_06181"/>
<evidence type="ECO:0000256" key="7">
    <source>
        <dbReference type="ARBA" id="ARBA00022840"/>
    </source>
</evidence>
<reference evidence="11" key="1">
    <citation type="journal article" date="2015" name="PeerJ">
        <title>First genomic representation of candidate bacterial phylum KSB3 points to enhanced environmental sensing as a trigger of wastewater bulking.</title>
        <authorList>
            <person name="Sekiguchi Y."/>
            <person name="Ohashi A."/>
            <person name="Parks D.H."/>
            <person name="Yamauchi T."/>
            <person name="Tyson G.W."/>
            <person name="Hugenholtz P."/>
        </authorList>
    </citation>
    <scope>NUCLEOTIDE SEQUENCE [LARGE SCALE GENOMIC DNA]</scope>
</reference>
<dbReference type="CDD" id="cd03216">
    <property type="entry name" value="ABC_Carb_Monos_I"/>
    <property type="match status" value="1"/>
</dbReference>
<dbReference type="AlphaFoldDB" id="A0A081C3P9"/>
<dbReference type="PROSITE" id="PS00211">
    <property type="entry name" value="ABC_TRANSPORTER_1"/>
    <property type="match status" value="1"/>
</dbReference>
<dbReference type="PROSITE" id="PS50893">
    <property type="entry name" value="ABC_TRANSPORTER_2"/>
    <property type="match status" value="2"/>
</dbReference>
<sequence>MTDQQASCLLEMRGITKYFPGVKALDNVDIELDRGEILAVIGENGAGKSTLMNILGGIYHPDTGKIFLDEQEVAIDSVHRATQLGIAFVHQELNLSDNLDVAANVFLGREPRQTEFLRLIDRKKIYHETEKILKRIEMDCSPRTLVRDLTIGAQQMVEIAKALSINARILIMDEPTSSLSRNEAEQLFKVMKELRLQGVGIIYISHRLGEVKEVADRVTVLRDGKVSGRLKREEIVYDNMIRLMVGRDIEKFYHHEHEASTTPVFEVRDFLVPGQPNKPINFTIHAGEILVVAGLVGAGRTELAHALFGIDEPLGGAVFLDGKPITIKNPWDAIRAGIGLVPEDRKLHGLIVEMAVELNTTLAGLDRYQTMKMIQFDQVRSITHEMVQKLNIRLRNINQVVESLSGGNQQKVVLAKWLSLHPRVLLMDEPTRGIDVIAKEEIYRLMEQLASQGVAILVISSEMQEVIGIADRIIVMHDGEVSGELQHKEQFTEEAVVSLATGGK</sequence>
<dbReference type="GO" id="GO:0016887">
    <property type="term" value="F:ATP hydrolysis activity"/>
    <property type="evidence" value="ECO:0007669"/>
    <property type="project" value="InterPro"/>
</dbReference>
<keyword evidence="9" id="KW-0472">Membrane</keyword>
<dbReference type="eggNOG" id="COG1129">
    <property type="taxonomic scope" value="Bacteria"/>
</dbReference>
<dbReference type="CDD" id="cd03215">
    <property type="entry name" value="ABC_Carb_Monos_II"/>
    <property type="match status" value="1"/>
</dbReference>
<evidence type="ECO:0000256" key="8">
    <source>
        <dbReference type="ARBA" id="ARBA00022967"/>
    </source>
</evidence>
<dbReference type="InterPro" id="IPR003593">
    <property type="entry name" value="AAA+_ATPase"/>
</dbReference>
<keyword evidence="4" id="KW-0762">Sugar transport</keyword>
<keyword evidence="8" id="KW-1278">Translocase</keyword>
<dbReference type="SMART" id="SM00382">
    <property type="entry name" value="AAA"/>
    <property type="match status" value="2"/>
</dbReference>
<keyword evidence="3" id="KW-1003">Cell membrane</keyword>
<dbReference type="Pfam" id="PF00005">
    <property type="entry name" value="ABC_tran"/>
    <property type="match status" value="2"/>
</dbReference>
<proteinExistence type="predicted"/>
<keyword evidence="6" id="KW-0547">Nucleotide-binding</keyword>
<dbReference type="PANTHER" id="PTHR43790">
    <property type="entry name" value="CARBOHYDRATE TRANSPORT ATP-BINDING PROTEIN MG119-RELATED"/>
    <property type="match status" value="1"/>
</dbReference>
<dbReference type="Proteomes" id="UP000030661">
    <property type="component" value="Unassembled WGS sequence"/>
</dbReference>
<dbReference type="FunFam" id="3.40.50.300:FF:000127">
    <property type="entry name" value="Ribose import ATP-binding protein RbsA"/>
    <property type="match status" value="1"/>
</dbReference>
<dbReference type="GO" id="GO:0005886">
    <property type="term" value="C:plasma membrane"/>
    <property type="evidence" value="ECO:0007669"/>
    <property type="project" value="UniProtKB-SubCell"/>
</dbReference>
<keyword evidence="12" id="KW-1185">Reference proteome</keyword>
<keyword evidence="5" id="KW-0677">Repeat</keyword>
<evidence type="ECO:0000256" key="3">
    <source>
        <dbReference type="ARBA" id="ARBA00022475"/>
    </source>
</evidence>
<dbReference type="InterPro" id="IPR003439">
    <property type="entry name" value="ABC_transporter-like_ATP-bd"/>
</dbReference>
<accession>A0A081C3P9</accession>
<evidence type="ECO:0000256" key="2">
    <source>
        <dbReference type="ARBA" id="ARBA00022448"/>
    </source>
</evidence>
<evidence type="ECO:0000256" key="6">
    <source>
        <dbReference type="ARBA" id="ARBA00022741"/>
    </source>
</evidence>
<feature type="domain" description="ABC transporter" evidence="10">
    <location>
        <begin position="259"/>
        <end position="503"/>
    </location>
</feature>